<evidence type="ECO:0000313" key="6">
    <source>
        <dbReference type="EMBL" id="CAH7675468.1"/>
    </source>
</evidence>
<dbReference type="GO" id="GO:0016020">
    <property type="term" value="C:membrane"/>
    <property type="evidence" value="ECO:0007669"/>
    <property type="project" value="UniProtKB-SubCell"/>
</dbReference>
<dbReference type="Gene3D" id="1.10.3380.10">
    <property type="entry name" value="Sec63 N-terminal domain-like domain"/>
    <property type="match status" value="1"/>
</dbReference>
<accession>A0AAV0B3E1</accession>
<dbReference type="SUPFAM" id="SSF158702">
    <property type="entry name" value="Sec63 N-terminal domain-like"/>
    <property type="match status" value="1"/>
</dbReference>
<feature type="domain" description="SEC63" evidence="5">
    <location>
        <begin position="1"/>
        <end position="197"/>
    </location>
</feature>
<dbReference type="GO" id="GO:0003723">
    <property type="term" value="F:RNA binding"/>
    <property type="evidence" value="ECO:0007669"/>
    <property type="project" value="TreeGrafter"/>
</dbReference>
<protein>
    <submittedName>
        <fullName evidence="6">Sec63 Brl domain-domain-containing protein</fullName>
    </submittedName>
</protein>
<dbReference type="AlphaFoldDB" id="A0AAV0B3E1"/>
<evidence type="ECO:0000313" key="7">
    <source>
        <dbReference type="Proteomes" id="UP001153365"/>
    </source>
</evidence>
<gene>
    <name evidence="6" type="ORF">PPACK8108_LOCUS10485</name>
</gene>
<reference evidence="6" key="1">
    <citation type="submission" date="2022-06" db="EMBL/GenBank/DDBJ databases">
        <authorList>
            <consortium name="SYNGENTA / RWTH Aachen University"/>
        </authorList>
    </citation>
    <scope>NUCLEOTIDE SEQUENCE</scope>
</reference>
<evidence type="ECO:0000256" key="4">
    <source>
        <dbReference type="ARBA" id="ARBA00023136"/>
    </source>
</evidence>
<dbReference type="PANTHER" id="PTHR24075">
    <property type="entry name" value="SEC63 DOMAIN-CONTAINING"/>
    <property type="match status" value="1"/>
</dbReference>
<evidence type="ECO:0000256" key="2">
    <source>
        <dbReference type="ARBA" id="ARBA00022692"/>
    </source>
</evidence>
<dbReference type="SMART" id="SM00973">
    <property type="entry name" value="Sec63"/>
    <property type="match status" value="1"/>
</dbReference>
<keyword evidence="3" id="KW-1133">Transmembrane helix</keyword>
<dbReference type="Proteomes" id="UP001153365">
    <property type="component" value="Unassembled WGS sequence"/>
</dbReference>
<name>A0AAV0B3E1_PHAPC</name>
<dbReference type="EMBL" id="CALTRL010002346">
    <property type="protein sequence ID" value="CAH7675468.1"/>
    <property type="molecule type" value="Genomic_DNA"/>
</dbReference>
<keyword evidence="2" id="KW-0812">Transmembrane</keyword>
<keyword evidence="4" id="KW-0472">Membrane</keyword>
<sequence length="234" mass="26143">MSGADSVEFDQIKVRESEAEELEQLEKEAPCQVEGGPTSTPGKVNILLQAYISRLHIEDFALISDTAYVVQNAARIARALVDIGVWKKLADTACVMIEMAKCIDSKIAKSQDSSWLVNHSLPELKKTESGMLMKTIQDLIGHKLERNFDGDEDSVEKVRQEKVAGQDNQLKTCEVQEMVMKFSEVVRRFDNSLPGRIQFLAQEGIEELKTEDGGMVLNAARHNELVRGHLNKLS</sequence>
<organism evidence="6 7">
    <name type="scientific">Phakopsora pachyrhizi</name>
    <name type="common">Asian soybean rust disease fungus</name>
    <dbReference type="NCBI Taxonomy" id="170000"/>
    <lineage>
        <taxon>Eukaryota</taxon>
        <taxon>Fungi</taxon>
        <taxon>Dikarya</taxon>
        <taxon>Basidiomycota</taxon>
        <taxon>Pucciniomycotina</taxon>
        <taxon>Pucciniomycetes</taxon>
        <taxon>Pucciniales</taxon>
        <taxon>Phakopsoraceae</taxon>
        <taxon>Phakopsora</taxon>
    </lineage>
</organism>
<proteinExistence type="predicted"/>
<keyword evidence="7" id="KW-1185">Reference proteome</keyword>
<evidence type="ECO:0000259" key="5">
    <source>
        <dbReference type="SMART" id="SM00973"/>
    </source>
</evidence>
<evidence type="ECO:0000256" key="1">
    <source>
        <dbReference type="ARBA" id="ARBA00004141"/>
    </source>
</evidence>
<dbReference type="InterPro" id="IPR004179">
    <property type="entry name" value="Sec63-dom"/>
</dbReference>
<dbReference type="Pfam" id="PF02889">
    <property type="entry name" value="Sec63"/>
    <property type="match status" value="1"/>
</dbReference>
<evidence type="ECO:0000256" key="3">
    <source>
        <dbReference type="ARBA" id="ARBA00022989"/>
    </source>
</evidence>
<comment type="caution">
    <text evidence="6">The sequence shown here is derived from an EMBL/GenBank/DDBJ whole genome shotgun (WGS) entry which is preliminary data.</text>
</comment>
<comment type="subcellular location">
    <subcellularLocation>
        <location evidence="1">Membrane</location>
        <topology evidence="1">Multi-pass membrane protein</topology>
    </subcellularLocation>
</comment>